<dbReference type="InterPro" id="IPR015943">
    <property type="entry name" value="WD40/YVTN_repeat-like_dom_sf"/>
</dbReference>
<dbReference type="GO" id="GO:0005794">
    <property type="term" value="C:Golgi apparatus"/>
    <property type="evidence" value="ECO:0007669"/>
    <property type="project" value="UniProtKB-SubCell"/>
</dbReference>
<evidence type="ECO:0000256" key="8">
    <source>
        <dbReference type="ARBA" id="ARBA00022989"/>
    </source>
</evidence>
<dbReference type="Gene3D" id="2.10.70.80">
    <property type="match status" value="2"/>
</dbReference>
<dbReference type="GO" id="GO:0005829">
    <property type="term" value="C:cytosol"/>
    <property type="evidence" value="ECO:0007669"/>
    <property type="project" value="GOC"/>
</dbReference>
<keyword evidence="18" id="KW-0732">Signal</keyword>
<evidence type="ECO:0000313" key="21">
    <source>
        <dbReference type="Proteomes" id="UP001303373"/>
    </source>
</evidence>
<keyword evidence="9" id="KW-0333">Golgi apparatus</keyword>
<dbReference type="FunFam" id="3.30.60.270:FF:000005">
    <property type="entry name" value="Sortilin"/>
    <property type="match status" value="1"/>
</dbReference>
<feature type="transmembrane region" description="Helical" evidence="17">
    <location>
        <begin position="1419"/>
        <end position="1443"/>
    </location>
</feature>
<dbReference type="Pfam" id="PF15901">
    <property type="entry name" value="Sortilin_C"/>
    <property type="match status" value="2"/>
</dbReference>
<protein>
    <recommendedName>
        <fullName evidence="3">Vacuolar protein sorting/targeting protein 10</fullName>
    </recommendedName>
    <alternativeName>
        <fullName evidence="15">Carboxypeptidase Y receptor</fullName>
    </alternativeName>
    <alternativeName>
        <fullName evidence="14 16">Sortilin VPS10</fullName>
    </alternativeName>
</protein>
<evidence type="ECO:0000256" key="16">
    <source>
        <dbReference type="ARBA" id="ARBA00031902"/>
    </source>
</evidence>
<evidence type="ECO:0000256" key="17">
    <source>
        <dbReference type="SAM" id="Phobius"/>
    </source>
</evidence>
<reference evidence="20 21" key="1">
    <citation type="submission" date="2023-11" db="EMBL/GenBank/DDBJ databases">
        <title>An acidophilic fungus is an integral part of prey digestion in a carnivorous sundew plant.</title>
        <authorList>
            <person name="Tsai I.J."/>
        </authorList>
    </citation>
    <scope>NUCLEOTIDE SEQUENCE [LARGE SCALE GENOMIC DNA]</scope>
    <source>
        <strain evidence="20">169a</strain>
    </source>
</reference>
<keyword evidence="8 17" id="KW-1133">Transmembrane helix</keyword>
<dbReference type="EMBL" id="CP138583">
    <property type="protein sequence ID" value="WPH00114.1"/>
    <property type="molecule type" value="Genomic_DNA"/>
</dbReference>
<dbReference type="Gene3D" id="2.130.10.10">
    <property type="entry name" value="YVTN repeat-like/Quinoprotein amine dehydrogenase"/>
    <property type="match status" value="2"/>
</dbReference>
<dbReference type="PANTHER" id="PTHR12106">
    <property type="entry name" value="SORTILIN RELATED"/>
    <property type="match status" value="1"/>
</dbReference>
<dbReference type="InterPro" id="IPR006581">
    <property type="entry name" value="VPS10"/>
</dbReference>
<evidence type="ECO:0000256" key="3">
    <source>
        <dbReference type="ARBA" id="ARBA00015369"/>
    </source>
</evidence>
<proteinExistence type="predicted"/>
<dbReference type="Pfam" id="PF15902">
    <property type="entry name" value="Sortilin-Vps10"/>
    <property type="match status" value="2"/>
</dbReference>
<accession>A0AAQ3M2J6</accession>
<evidence type="ECO:0000256" key="10">
    <source>
        <dbReference type="ARBA" id="ARBA00023136"/>
    </source>
</evidence>
<evidence type="ECO:0000256" key="1">
    <source>
        <dbReference type="ARBA" id="ARBA00004166"/>
    </source>
</evidence>
<feature type="transmembrane region" description="Helical" evidence="17">
    <location>
        <begin position="1360"/>
        <end position="1381"/>
    </location>
</feature>
<keyword evidence="10 17" id="KW-0472">Membrane</keyword>
<evidence type="ECO:0000256" key="4">
    <source>
        <dbReference type="ARBA" id="ARBA00022448"/>
    </source>
</evidence>
<keyword evidence="12" id="KW-0325">Glycoprotein</keyword>
<evidence type="ECO:0000256" key="5">
    <source>
        <dbReference type="ARBA" id="ARBA00022692"/>
    </source>
</evidence>
<comment type="subcellular location">
    <subcellularLocation>
        <location evidence="1">Golgi apparatus</location>
        <location evidence="1">trans-Golgi network membrane</location>
        <topology evidence="1">Multi-pass membrane protein</topology>
    </subcellularLocation>
    <subcellularLocation>
        <location evidence="2">Prevacuolar compartment membrane</location>
        <topology evidence="2">Multi-pass membrane protein</topology>
    </subcellularLocation>
</comment>
<gene>
    <name evidence="20" type="ORF">R9X50_00293700</name>
</gene>
<feature type="domain" description="VPS10" evidence="19">
    <location>
        <begin position="711"/>
        <end position="1349"/>
    </location>
</feature>
<keyword evidence="11" id="KW-0675">Receptor</keyword>
<dbReference type="GO" id="GO:0006623">
    <property type="term" value="P:protein targeting to vacuole"/>
    <property type="evidence" value="ECO:0007669"/>
    <property type="project" value="TreeGrafter"/>
</dbReference>
<name>A0AAQ3M2J6_9PEZI</name>
<dbReference type="SMART" id="SM00602">
    <property type="entry name" value="VPS10"/>
    <property type="match status" value="2"/>
</dbReference>
<evidence type="ECO:0000256" key="6">
    <source>
        <dbReference type="ARBA" id="ARBA00022737"/>
    </source>
</evidence>
<evidence type="ECO:0000256" key="7">
    <source>
        <dbReference type="ARBA" id="ARBA00022927"/>
    </source>
</evidence>
<dbReference type="InterPro" id="IPR031777">
    <property type="entry name" value="Sortilin_C"/>
</dbReference>
<dbReference type="GO" id="GO:0006895">
    <property type="term" value="P:Golgi to endosome transport"/>
    <property type="evidence" value="ECO:0007669"/>
    <property type="project" value="TreeGrafter"/>
</dbReference>
<dbReference type="InterPro" id="IPR050310">
    <property type="entry name" value="VPS10-sortilin"/>
</dbReference>
<dbReference type="Gene3D" id="3.30.60.270">
    <property type="match status" value="2"/>
</dbReference>
<keyword evidence="4" id="KW-0813">Transport</keyword>
<evidence type="ECO:0000256" key="14">
    <source>
        <dbReference type="ARBA" id="ARBA00031250"/>
    </source>
</evidence>
<comment type="function">
    <text evidence="13">Functions as a sorting receptor in the Golgi compartment required for the intracellular sorting and delivery of soluble vacuolar proteins, like carboxypeptidase Y (CPY) and proteinase A. Executes multiple rounds of sorting by cycling between the late Golgi and a prevacuolar endosome-like compartment.</text>
</comment>
<evidence type="ECO:0000256" key="13">
    <source>
        <dbReference type="ARBA" id="ARBA00025569"/>
    </source>
</evidence>
<feature type="chain" id="PRO_5042930323" description="Vacuolar protein sorting/targeting protein 10" evidence="18">
    <location>
        <begin position="19"/>
        <end position="1492"/>
    </location>
</feature>
<organism evidence="20 21">
    <name type="scientific">Acrodontium crateriforme</name>
    <dbReference type="NCBI Taxonomy" id="150365"/>
    <lineage>
        <taxon>Eukaryota</taxon>
        <taxon>Fungi</taxon>
        <taxon>Dikarya</taxon>
        <taxon>Ascomycota</taxon>
        <taxon>Pezizomycotina</taxon>
        <taxon>Dothideomycetes</taxon>
        <taxon>Dothideomycetidae</taxon>
        <taxon>Mycosphaerellales</taxon>
        <taxon>Teratosphaeriaceae</taxon>
        <taxon>Acrodontium</taxon>
    </lineage>
</organism>
<feature type="signal peptide" evidence="18">
    <location>
        <begin position="1"/>
        <end position="18"/>
    </location>
</feature>
<dbReference type="PANTHER" id="PTHR12106:SF27">
    <property type="entry name" value="SORTILIN-RELATED RECEPTOR"/>
    <property type="match status" value="1"/>
</dbReference>
<evidence type="ECO:0000259" key="19">
    <source>
        <dbReference type="SMART" id="SM00602"/>
    </source>
</evidence>
<evidence type="ECO:0000256" key="2">
    <source>
        <dbReference type="ARBA" id="ARBA00004488"/>
    </source>
</evidence>
<dbReference type="SUPFAM" id="SSF110296">
    <property type="entry name" value="Oligoxyloglucan reducing end-specific cellobiohydrolase"/>
    <property type="match status" value="2"/>
</dbReference>
<keyword evidence="7" id="KW-0653">Protein transport</keyword>
<dbReference type="InterPro" id="IPR031778">
    <property type="entry name" value="Sortilin_N"/>
</dbReference>
<evidence type="ECO:0000313" key="20">
    <source>
        <dbReference type="EMBL" id="WPH00114.1"/>
    </source>
</evidence>
<evidence type="ECO:0000256" key="9">
    <source>
        <dbReference type="ARBA" id="ARBA00023034"/>
    </source>
</evidence>
<evidence type="ECO:0000256" key="12">
    <source>
        <dbReference type="ARBA" id="ARBA00023180"/>
    </source>
</evidence>
<sequence length="1492" mass="167552">MGLSRYLLTSLLALQVWGKKDKPSIAARSFHSRPVGLHYFPSSEVVFVSDADKLVTYRSEDAGVKWEPLNGPKEGEVMELVYHPYDHNTVVFIGIKHEHWISKDKGKTWKKWESKEVPSIRRAAIIFHAADPDRMIFMTEKADGWGSMITAFYTTDGFETEPKLLKEDVDSCIWAKSSPLFTTGNEQLDKDQILCIVKPDSSSFKSDYELRSSSDFFKTKGEEPSMGQEGTVSGMINIASVKKYLVAAAKSEGTSELAMYVSDDAKVWHRAEFGDQKLEQDSYTLLESTNYSLQVDVQTSRTTPMGILLTSNSNGTFFRTNIEHTNRNLAGYIDFENIQNIQGIALVNVVDNWEDVAHKFLTTKKLKTKISFDDGRPDSWKSLKFKDEDLHLHSVSTSKANVGAIFSSPAPGIVMGVGNTGDYLKDWEEGDTFVSDDAGLTWKKALDEPHLYEFGDQGAIIVAIEDTVTDKIKWSINHGKDWKELKLKDLDIDEKIRPTVLTTTHDSTSLKFILIAKKGKGSKTEHVLYALDFSDLHERKCEKGDFEDWWTRVDDKGEPTCIMGHKQKFRRRKADADCFVDKDLEIPEPSEEDCKCTDQDYECDYAAGFVWNSEEKKCVPNGPIPVPEGECKDGEGSFNGPSGYQLVPGNTCTKNGGVVLDEPNDKKCSDASKGERPSGKISVEITGKFQAEHFDEYYYLERGSKVRGDDETVIMRTDRREVFISHDHGKKWEQIEAVGKDEVVAVYPHQYHNDAVYLITPSKKVYYSHNRGKDWDWFEAPEAPSQEGLQILQFHPDPKNRDWLIWTGAQGNGRDSKTISYVTQKGGITESSWEVLLKGVRKCQFVYSEKRTDSDSLILCEQHENENPSQPRNLVSSTDFFKHKEVVREDIVQFATMAEFIVVAMHDENQDLKVDASIDGKQFADAQFPPNFNVTHQQGYTVLDSETHAIFLHVTVNPRQDQEYGTIIKSNSNGTSYVLSVGEVNRNGAGYVDFEKMQGLEGVAVINRVSNREEVDGGKSKKLKTYITHNDGADWALIPAPQKPLEHKDFSCSGPVEDCSLHLHGYTERKDVRDTFSSASAVGLMIANGNVGDFLGLKKDADTFATRDGGVTWHAIAEGNWMWEFGDQGSIVVIVQENEPTKMIRYSLDEGQTWKEYEFADAVMQVNDITTVPSDSSRQFLLWGKIKGELVTVNIDFSGIEERSKPCNYDDNNVGSQQSDYEFWTPKHPLSDDDCLFGHVAQYHRKKLDAQCYNGEVKDIQHQHDIKQTCECTRRDYECDYNYERRPDGSCALIDGQEKPDAKAICKAEPDRVEYFETTGYRRIPLTTCKGGQELELTSGSKPCPGKEEDYEKKHGISGAGIFFAIVIPIGAAAAVGYWVFRNWDGKFGRIRLGGEGMGLSGGRHGPFDRDAPWIKYPVMALSGIAAVVMALPMVASTIWSALSSRLGLGGSRGAYERPYTSRSSFARGRGDYAIVDPDEGELFGDESDEEA</sequence>
<evidence type="ECO:0000256" key="15">
    <source>
        <dbReference type="ARBA" id="ARBA00031354"/>
    </source>
</evidence>
<keyword evidence="5 17" id="KW-0812">Transmembrane</keyword>
<feature type="domain" description="VPS10" evidence="19">
    <location>
        <begin position="44"/>
        <end position="673"/>
    </location>
</feature>
<dbReference type="Proteomes" id="UP001303373">
    <property type="component" value="Chromosome 4"/>
</dbReference>
<keyword evidence="21" id="KW-1185">Reference proteome</keyword>
<evidence type="ECO:0000256" key="18">
    <source>
        <dbReference type="SAM" id="SignalP"/>
    </source>
</evidence>
<dbReference type="GO" id="GO:0006896">
    <property type="term" value="P:Golgi to vacuole transport"/>
    <property type="evidence" value="ECO:0007669"/>
    <property type="project" value="TreeGrafter"/>
</dbReference>
<dbReference type="GO" id="GO:0016020">
    <property type="term" value="C:membrane"/>
    <property type="evidence" value="ECO:0007669"/>
    <property type="project" value="InterPro"/>
</dbReference>
<keyword evidence="6" id="KW-0677">Repeat</keyword>
<evidence type="ECO:0000256" key="11">
    <source>
        <dbReference type="ARBA" id="ARBA00023170"/>
    </source>
</evidence>